<comment type="caution">
    <text evidence="2">The sequence shown here is derived from an EMBL/GenBank/DDBJ whole genome shotgun (WGS) entry which is preliminary data.</text>
</comment>
<feature type="domain" description="Sey1/RHD3-like three-helix bundle" evidence="1">
    <location>
        <begin position="46"/>
        <end position="109"/>
    </location>
</feature>
<dbReference type="InterPro" id="IPR046758">
    <property type="entry name" value="Sey1/RHD3-like_3HB"/>
</dbReference>
<dbReference type="PANTHER" id="PTHR45923">
    <property type="entry name" value="PROTEIN SEY1"/>
    <property type="match status" value="1"/>
</dbReference>
<dbReference type="Proteomes" id="UP001314170">
    <property type="component" value="Unassembled WGS sequence"/>
</dbReference>
<keyword evidence="3" id="KW-1185">Reference proteome</keyword>
<reference evidence="2 3" key="1">
    <citation type="submission" date="2024-01" db="EMBL/GenBank/DDBJ databases">
        <authorList>
            <person name="Waweru B."/>
        </authorList>
    </citation>
    <scope>NUCLEOTIDE SEQUENCE [LARGE SCALE GENOMIC DNA]</scope>
</reference>
<evidence type="ECO:0000259" key="1">
    <source>
        <dbReference type="Pfam" id="PF20428"/>
    </source>
</evidence>
<dbReference type="GO" id="GO:0003924">
    <property type="term" value="F:GTPase activity"/>
    <property type="evidence" value="ECO:0007669"/>
    <property type="project" value="TreeGrafter"/>
</dbReference>
<accession>A0AAV1RL34</accession>
<dbReference type="PANTHER" id="PTHR45923:SF20">
    <property type="entry name" value="PROTEIN ROOT HAIR DEFECTIVE 3 HOMOLOG 2"/>
    <property type="match status" value="1"/>
</dbReference>
<dbReference type="AlphaFoldDB" id="A0AAV1RL34"/>
<dbReference type="GO" id="GO:0016320">
    <property type="term" value="P:endoplasmic reticulum membrane fusion"/>
    <property type="evidence" value="ECO:0007669"/>
    <property type="project" value="TreeGrafter"/>
</dbReference>
<sequence length="190" mass="20604">MLSERFAKYEKQLSDALTRPLESLFEVCKNETKFTMVFNDEDGLKPRSLKILSVMAAIRPDKQEDNIEELLFSLLIDGTVAAVPSSEDRSVGATMDPLAANKWEEEAQELIYRRPSFLWRTAENAGAAAAGTATGVALVAVGPAGAVGGTVELVLAAAATGMRRQEIACVYFCIDQIEGLMEILGYNNPV</sequence>
<organism evidence="2 3">
    <name type="scientific">Dovyalis caffra</name>
    <dbReference type="NCBI Taxonomy" id="77055"/>
    <lineage>
        <taxon>Eukaryota</taxon>
        <taxon>Viridiplantae</taxon>
        <taxon>Streptophyta</taxon>
        <taxon>Embryophyta</taxon>
        <taxon>Tracheophyta</taxon>
        <taxon>Spermatophyta</taxon>
        <taxon>Magnoliopsida</taxon>
        <taxon>eudicotyledons</taxon>
        <taxon>Gunneridae</taxon>
        <taxon>Pentapetalae</taxon>
        <taxon>rosids</taxon>
        <taxon>fabids</taxon>
        <taxon>Malpighiales</taxon>
        <taxon>Salicaceae</taxon>
        <taxon>Flacourtieae</taxon>
        <taxon>Dovyalis</taxon>
    </lineage>
</organism>
<dbReference type="GO" id="GO:0005783">
    <property type="term" value="C:endoplasmic reticulum"/>
    <property type="evidence" value="ECO:0007669"/>
    <property type="project" value="TreeGrafter"/>
</dbReference>
<dbReference type="Pfam" id="PF20428">
    <property type="entry name" value="Sey1_3HB"/>
    <property type="match status" value="1"/>
</dbReference>
<protein>
    <recommendedName>
        <fullName evidence="1">Sey1/RHD3-like three-helix bundle domain-containing protein</fullName>
    </recommendedName>
</protein>
<proteinExistence type="predicted"/>
<dbReference type="EMBL" id="CAWUPB010001009">
    <property type="protein sequence ID" value="CAK7336937.1"/>
    <property type="molecule type" value="Genomic_DNA"/>
</dbReference>
<name>A0AAV1RL34_9ROSI</name>
<dbReference type="InterPro" id="IPR008803">
    <property type="entry name" value="RHD3/Sey1"/>
</dbReference>
<gene>
    <name evidence="2" type="ORF">DCAF_LOCUS11963</name>
</gene>
<evidence type="ECO:0000313" key="3">
    <source>
        <dbReference type="Proteomes" id="UP001314170"/>
    </source>
</evidence>
<evidence type="ECO:0000313" key="2">
    <source>
        <dbReference type="EMBL" id="CAK7336937.1"/>
    </source>
</evidence>